<accession>A0ABR1CZN7</accession>
<protein>
    <submittedName>
        <fullName evidence="1">Uncharacterized protein</fullName>
    </submittedName>
</protein>
<organism evidence="1 2">
    <name type="scientific">Necator americanus</name>
    <name type="common">Human hookworm</name>
    <dbReference type="NCBI Taxonomy" id="51031"/>
    <lineage>
        <taxon>Eukaryota</taxon>
        <taxon>Metazoa</taxon>
        <taxon>Ecdysozoa</taxon>
        <taxon>Nematoda</taxon>
        <taxon>Chromadorea</taxon>
        <taxon>Rhabditida</taxon>
        <taxon>Rhabditina</taxon>
        <taxon>Rhabditomorpha</taxon>
        <taxon>Strongyloidea</taxon>
        <taxon>Ancylostomatidae</taxon>
        <taxon>Bunostominae</taxon>
        <taxon>Necator</taxon>
    </lineage>
</organism>
<dbReference type="Proteomes" id="UP001303046">
    <property type="component" value="Unassembled WGS sequence"/>
</dbReference>
<proteinExistence type="predicted"/>
<name>A0ABR1CZN7_NECAM</name>
<gene>
    <name evidence="1" type="primary">Necator_chrIII.g11409</name>
    <name evidence="1" type="ORF">RB195_010644</name>
</gene>
<comment type="caution">
    <text evidence="1">The sequence shown here is derived from an EMBL/GenBank/DDBJ whole genome shotgun (WGS) entry which is preliminary data.</text>
</comment>
<evidence type="ECO:0000313" key="1">
    <source>
        <dbReference type="EMBL" id="KAK6743500.1"/>
    </source>
</evidence>
<keyword evidence="2" id="KW-1185">Reference proteome</keyword>
<evidence type="ECO:0000313" key="2">
    <source>
        <dbReference type="Proteomes" id="UP001303046"/>
    </source>
</evidence>
<dbReference type="EMBL" id="JAVFWL010000003">
    <property type="protein sequence ID" value="KAK6743500.1"/>
    <property type="molecule type" value="Genomic_DNA"/>
</dbReference>
<sequence>MLNYLTRYPGKSTSILKGKGGLWCSLILVSKLLKDVRPTSDTYFAITVPLDVGPSTIIYIDRLAHCQQPPTFSKL</sequence>
<reference evidence="1 2" key="1">
    <citation type="submission" date="2023-08" db="EMBL/GenBank/DDBJ databases">
        <title>A Necator americanus chromosomal reference genome.</title>
        <authorList>
            <person name="Ilik V."/>
            <person name="Petrzelkova K.J."/>
            <person name="Pardy F."/>
            <person name="Fuh T."/>
            <person name="Niatou-Singa F.S."/>
            <person name="Gouil Q."/>
            <person name="Baker L."/>
            <person name="Ritchie M.E."/>
            <person name="Jex A.R."/>
            <person name="Gazzola D."/>
            <person name="Li H."/>
            <person name="Toshio Fujiwara R."/>
            <person name="Zhan B."/>
            <person name="Aroian R.V."/>
            <person name="Pafco B."/>
            <person name="Schwarz E.M."/>
        </authorList>
    </citation>
    <scope>NUCLEOTIDE SEQUENCE [LARGE SCALE GENOMIC DNA]</scope>
    <source>
        <strain evidence="1 2">Aroian</strain>
        <tissue evidence="1">Whole animal</tissue>
    </source>
</reference>